<dbReference type="InterPro" id="IPR011701">
    <property type="entry name" value="MFS"/>
</dbReference>
<evidence type="ECO:0000256" key="1">
    <source>
        <dbReference type="ARBA" id="ARBA00004141"/>
    </source>
</evidence>
<feature type="transmembrane region" description="Helical" evidence="7">
    <location>
        <begin position="408"/>
        <end position="427"/>
    </location>
</feature>
<dbReference type="PANTHER" id="PTHR20772:SF2">
    <property type="entry name" value="PROTEIN FMP42"/>
    <property type="match status" value="1"/>
</dbReference>
<feature type="transmembrane region" description="Helical" evidence="7">
    <location>
        <begin position="192"/>
        <end position="210"/>
    </location>
</feature>
<keyword evidence="3" id="KW-0813">Transport</keyword>
<comment type="caution">
    <text evidence="8">The sequence shown here is derived from an EMBL/GenBank/DDBJ whole genome shotgun (WGS) entry which is preliminary data.</text>
</comment>
<feature type="transmembrane region" description="Helical" evidence="7">
    <location>
        <begin position="157"/>
        <end position="180"/>
    </location>
</feature>
<feature type="transmembrane region" description="Helical" evidence="7">
    <location>
        <begin position="434"/>
        <end position="454"/>
    </location>
</feature>
<dbReference type="GO" id="GO:0000329">
    <property type="term" value="C:fungal-type vacuole membrane"/>
    <property type="evidence" value="ECO:0007669"/>
    <property type="project" value="TreeGrafter"/>
</dbReference>
<name>A0A0J9XB12_GEOCN</name>
<evidence type="ECO:0000256" key="2">
    <source>
        <dbReference type="ARBA" id="ARBA00006595"/>
    </source>
</evidence>
<feature type="transmembrane region" description="Helical" evidence="7">
    <location>
        <begin position="383"/>
        <end position="402"/>
    </location>
</feature>
<evidence type="ECO:0000313" key="8">
    <source>
        <dbReference type="EMBL" id="CDO54366.1"/>
    </source>
</evidence>
<dbReference type="Pfam" id="PF07690">
    <property type="entry name" value="MFS_1"/>
    <property type="match status" value="1"/>
</dbReference>
<feature type="transmembrane region" description="Helical" evidence="7">
    <location>
        <begin position="126"/>
        <end position="145"/>
    </location>
</feature>
<dbReference type="Proteomes" id="UP000242525">
    <property type="component" value="Unassembled WGS sequence"/>
</dbReference>
<proteinExistence type="inferred from homology"/>
<protein>
    <recommendedName>
        <fullName evidence="10">Protein FMP42</fullName>
    </recommendedName>
</protein>
<dbReference type="GO" id="GO:0022857">
    <property type="term" value="F:transmembrane transporter activity"/>
    <property type="evidence" value="ECO:0007669"/>
    <property type="project" value="InterPro"/>
</dbReference>
<dbReference type="SUPFAM" id="SSF103473">
    <property type="entry name" value="MFS general substrate transporter"/>
    <property type="match status" value="1"/>
</dbReference>
<dbReference type="STRING" id="1173061.A0A0J9XB12"/>
<evidence type="ECO:0000256" key="4">
    <source>
        <dbReference type="ARBA" id="ARBA00022692"/>
    </source>
</evidence>
<sequence>MTHHTRVSKALRLVQVGCAIFWCLLVAGPSFGFAALKPVLVSEGVYRQFCTPDEIESGVRICQQQELKLNMIFTIAAVLTNVCALVVGPTLDTFGPRVCGLIGTFLIAAACFILRSAWLITLFDGYIVGYTLLALGGPFTFISSFQLSNTFPQSSGLILALLTGAFDASSAVFLVYRILYEKSGGTFHLSNFFSYFLAVPVFILLAQIFIMPSNSYSTLNDLAYEAMEADDDDCCDSETSTVNESTGLLNSQVVSTEAGDYTEDLVDPNPVGTVAITKQDGKKHEPHHNENIDNISGVWGVLHGVSVGDQLKTPWFYLMAIFTTIQMLRINYFVATVFSQYSYLLGSYENAVILNKFFDVALPLGGIIAIPFIGLVLDNFSTFTVLSILLTITSTIGFLGLIPNSFAAAYMNVALLVVYRPFYYTAVSDYAAKVFGFETFGRVYGVIICISGVFNMLQASLDKATHGVFKGNPIPVNICLLTSTVLIGAALLTYIRTQLKSIKQKKLESAIVNVPADIFP</sequence>
<feature type="transmembrane region" description="Helical" evidence="7">
    <location>
        <begin position="474"/>
        <end position="495"/>
    </location>
</feature>
<comment type="similarity">
    <text evidence="2">Belongs to the SLC43A transporter (TC 2.A.1.44) family.</text>
</comment>
<evidence type="ECO:0000256" key="6">
    <source>
        <dbReference type="ARBA" id="ARBA00023136"/>
    </source>
</evidence>
<evidence type="ECO:0000256" key="3">
    <source>
        <dbReference type="ARBA" id="ARBA00022448"/>
    </source>
</evidence>
<evidence type="ECO:0000256" key="7">
    <source>
        <dbReference type="SAM" id="Phobius"/>
    </source>
</evidence>
<dbReference type="AlphaFoldDB" id="A0A0J9XB12"/>
<dbReference type="PANTHER" id="PTHR20772">
    <property type="entry name" value="PROTEIN FMP42"/>
    <property type="match status" value="1"/>
</dbReference>
<feature type="transmembrane region" description="Helical" evidence="7">
    <location>
        <begin position="71"/>
        <end position="91"/>
    </location>
</feature>
<keyword evidence="4 7" id="KW-0812">Transmembrane</keyword>
<dbReference type="EMBL" id="CCBN010000007">
    <property type="protein sequence ID" value="CDO54366.1"/>
    <property type="molecule type" value="Genomic_DNA"/>
</dbReference>
<evidence type="ECO:0000256" key="5">
    <source>
        <dbReference type="ARBA" id="ARBA00022989"/>
    </source>
</evidence>
<feature type="transmembrane region" description="Helical" evidence="7">
    <location>
        <begin position="357"/>
        <end position="376"/>
    </location>
</feature>
<feature type="transmembrane region" description="Helical" evidence="7">
    <location>
        <begin position="315"/>
        <end position="337"/>
    </location>
</feature>
<organism evidence="8 9">
    <name type="scientific">Geotrichum candidum</name>
    <name type="common">Oospora lactis</name>
    <name type="synonym">Dipodascus geotrichum</name>
    <dbReference type="NCBI Taxonomy" id="1173061"/>
    <lineage>
        <taxon>Eukaryota</taxon>
        <taxon>Fungi</taxon>
        <taxon>Dikarya</taxon>
        <taxon>Ascomycota</taxon>
        <taxon>Saccharomycotina</taxon>
        <taxon>Dipodascomycetes</taxon>
        <taxon>Dipodascales</taxon>
        <taxon>Dipodascaceae</taxon>
        <taxon>Geotrichum</taxon>
    </lineage>
</organism>
<gene>
    <name evidence="8" type="ORF">BN980_GECA07s03585g</name>
</gene>
<dbReference type="InterPro" id="IPR052599">
    <property type="entry name" value="SLC43A_AATransporter"/>
</dbReference>
<accession>A0A0J9XB12</accession>
<dbReference type="OrthoDB" id="330047at2759"/>
<dbReference type="Gene3D" id="1.20.1250.20">
    <property type="entry name" value="MFS general substrate transporter like domains"/>
    <property type="match status" value="1"/>
</dbReference>
<feature type="transmembrane region" description="Helical" evidence="7">
    <location>
        <begin position="98"/>
        <end position="120"/>
    </location>
</feature>
<comment type="subcellular location">
    <subcellularLocation>
        <location evidence="1">Membrane</location>
        <topology evidence="1">Multi-pass membrane protein</topology>
    </subcellularLocation>
</comment>
<reference evidence="8" key="1">
    <citation type="submission" date="2014-03" db="EMBL/GenBank/DDBJ databases">
        <authorList>
            <person name="Casaregola S."/>
        </authorList>
    </citation>
    <scope>NUCLEOTIDE SEQUENCE [LARGE SCALE GENOMIC DNA]</scope>
    <source>
        <strain evidence="8">CLIB 918</strain>
    </source>
</reference>
<keyword evidence="9" id="KW-1185">Reference proteome</keyword>
<evidence type="ECO:0000313" key="9">
    <source>
        <dbReference type="Proteomes" id="UP000242525"/>
    </source>
</evidence>
<evidence type="ECO:0008006" key="10">
    <source>
        <dbReference type="Google" id="ProtNLM"/>
    </source>
</evidence>
<keyword evidence="5 7" id="KW-1133">Transmembrane helix</keyword>
<keyword evidence="6 7" id="KW-0472">Membrane</keyword>
<dbReference type="InterPro" id="IPR036259">
    <property type="entry name" value="MFS_trans_sf"/>
</dbReference>